<evidence type="ECO:0000259" key="2">
    <source>
        <dbReference type="PROSITE" id="PS51319"/>
    </source>
</evidence>
<dbReference type="SUPFAM" id="SSF47676">
    <property type="entry name" value="Conserved domain common to transcription factors TFIIS, elongin A, CRSP70"/>
    <property type="match status" value="1"/>
</dbReference>
<reference evidence="3 4" key="1">
    <citation type="submission" date="2010-05" db="EMBL/GenBank/DDBJ databases">
        <title>The Genome Sequence of Thecamonas trahens ATCC 50062.</title>
        <authorList>
            <consortium name="The Broad Institute Genome Sequencing Platform"/>
            <person name="Russ C."/>
            <person name="Cuomo C."/>
            <person name="Shea T."/>
            <person name="Young S.K."/>
            <person name="Zeng Q."/>
            <person name="Koehrsen M."/>
            <person name="Haas B."/>
            <person name="Borodovsky M."/>
            <person name="Guigo R."/>
            <person name="Alvarado L."/>
            <person name="Berlin A."/>
            <person name="Bochicchio J."/>
            <person name="Borenstein D."/>
            <person name="Chapman S."/>
            <person name="Chen Z."/>
            <person name="Freedman E."/>
            <person name="Gellesch M."/>
            <person name="Goldberg J."/>
            <person name="Griggs A."/>
            <person name="Gujja S."/>
            <person name="Heilman E."/>
            <person name="Heiman D."/>
            <person name="Hepburn T."/>
            <person name="Howarth C."/>
            <person name="Jen D."/>
            <person name="Larson L."/>
            <person name="Mehta T."/>
            <person name="Park D."/>
            <person name="Pearson M."/>
            <person name="Roberts A."/>
            <person name="Saif S."/>
            <person name="Shenoy N."/>
            <person name="Sisk P."/>
            <person name="Stolte C."/>
            <person name="Sykes S."/>
            <person name="Thomson T."/>
            <person name="Walk T."/>
            <person name="White J."/>
            <person name="Yandava C."/>
            <person name="Burger G."/>
            <person name="Gray M.W."/>
            <person name="Holland P.W.H."/>
            <person name="King N."/>
            <person name="Lang F.B.F."/>
            <person name="Roger A.J."/>
            <person name="Ruiz-Trillo I."/>
            <person name="Lander E."/>
            <person name="Nusbaum C."/>
        </authorList>
    </citation>
    <scope>NUCLEOTIDE SEQUENCE [LARGE SCALE GENOMIC DNA]</scope>
    <source>
        <strain evidence="3 4">ATCC 50062</strain>
    </source>
</reference>
<proteinExistence type="predicted"/>
<gene>
    <name evidence="3" type="ORF">AMSG_07335</name>
</gene>
<dbReference type="AlphaFoldDB" id="A0A0L0DJ15"/>
<keyword evidence="1" id="KW-0539">Nucleus</keyword>
<name>A0A0L0DJ15_THETB</name>
<dbReference type="GO" id="GO:0005634">
    <property type="term" value="C:nucleus"/>
    <property type="evidence" value="ECO:0007669"/>
    <property type="project" value="UniProtKB-SubCell"/>
</dbReference>
<dbReference type="Pfam" id="PF08711">
    <property type="entry name" value="Med26"/>
    <property type="match status" value="1"/>
</dbReference>
<evidence type="ECO:0000256" key="1">
    <source>
        <dbReference type="PROSITE-ProRule" id="PRU00649"/>
    </source>
</evidence>
<dbReference type="PANTHER" id="PTHR47210:SF1">
    <property type="entry name" value="MEDIATOR OF RNA POLYMERASE II TRANSCRIPTION SUBUNIT 26C-RELATED"/>
    <property type="match status" value="1"/>
</dbReference>
<dbReference type="Proteomes" id="UP000054408">
    <property type="component" value="Unassembled WGS sequence"/>
</dbReference>
<dbReference type="InterPro" id="IPR035441">
    <property type="entry name" value="TFIIS/LEDGF_dom_sf"/>
</dbReference>
<keyword evidence="4" id="KW-1185">Reference proteome</keyword>
<dbReference type="Gene3D" id="1.20.930.10">
    <property type="entry name" value="Conserved domain common to transcription factors TFIIS, elongin A, CRSP70"/>
    <property type="match status" value="1"/>
</dbReference>
<dbReference type="InterPro" id="IPR017923">
    <property type="entry name" value="TFIIS_N"/>
</dbReference>
<evidence type="ECO:0000313" key="3">
    <source>
        <dbReference type="EMBL" id="KNC51323.1"/>
    </source>
</evidence>
<comment type="subcellular location">
    <subcellularLocation>
        <location evidence="1">Nucleus</location>
    </subcellularLocation>
</comment>
<dbReference type="GeneID" id="25566272"/>
<evidence type="ECO:0000313" key="4">
    <source>
        <dbReference type="Proteomes" id="UP000054408"/>
    </source>
</evidence>
<sequence length="144" mass="16113">MRMTMLGVFQRVEARLTRELTEEEKASVRTVVDAAVFAALVKSEGLDDGDDAMRGRARLSEHGVCEVVMSIRTELLKADTTADRQIELIRALAREHITFNVLKKTKVGKTLNKLRKSSDSRVARMAKELILVLKRLVADRSSSS</sequence>
<dbReference type="InterPro" id="IPR044790">
    <property type="entry name" value="MD26C-like"/>
</dbReference>
<dbReference type="RefSeq" id="XP_013756245.1">
    <property type="nucleotide sequence ID" value="XM_013900791.1"/>
</dbReference>
<organism evidence="3 4">
    <name type="scientific">Thecamonas trahens ATCC 50062</name>
    <dbReference type="NCBI Taxonomy" id="461836"/>
    <lineage>
        <taxon>Eukaryota</taxon>
        <taxon>Apusozoa</taxon>
        <taxon>Apusomonadida</taxon>
        <taxon>Apusomonadidae</taxon>
        <taxon>Thecamonas</taxon>
    </lineage>
</organism>
<feature type="domain" description="TFIIS N-terminal" evidence="2">
    <location>
        <begin position="66"/>
        <end position="140"/>
    </location>
</feature>
<dbReference type="PROSITE" id="PS51319">
    <property type="entry name" value="TFIIS_N"/>
    <property type="match status" value="1"/>
</dbReference>
<dbReference type="OrthoDB" id="6537998at2759"/>
<dbReference type="EMBL" id="GL349466">
    <property type="protein sequence ID" value="KNC51323.1"/>
    <property type="molecule type" value="Genomic_DNA"/>
</dbReference>
<dbReference type="PANTHER" id="PTHR47210">
    <property type="entry name" value="MEDIATOR OF RNA POLYMERASE II TRANSCRIPTION SUBUNIT 26C-RELATED"/>
    <property type="match status" value="1"/>
</dbReference>
<accession>A0A0L0DJ15</accession>
<protein>
    <recommendedName>
        <fullName evidence="2">TFIIS N-terminal domain-containing protein</fullName>
    </recommendedName>
</protein>